<dbReference type="EMBL" id="SRZC01000017">
    <property type="protein sequence ID" value="TGX81365.1"/>
    <property type="molecule type" value="Genomic_DNA"/>
</dbReference>
<reference evidence="1" key="1">
    <citation type="submission" date="2019-04" db="EMBL/GenBank/DDBJ databases">
        <title>Microbes associate with the intestines of laboratory mice.</title>
        <authorList>
            <person name="Navarre W."/>
            <person name="Wong E."/>
            <person name="Huang K."/>
            <person name="Tropini C."/>
            <person name="Ng K."/>
            <person name="Yu B."/>
        </authorList>
    </citation>
    <scope>NUCLEOTIDE SEQUENCE</scope>
    <source>
        <strain evidence="1">NM73_A23</strain>
    </source>
</reference>
<proteinExistence type="predicted"/>
<evidence type="ECO:0000313" key="1">
    <source>
        <dbReference type="EMBL" id="TGX81365.1"/>
    </source>
</evidence>
<gene>
    <name evidence="1" type="ORF">E5358_10270</name>
</gene>
<keyword evidence="2" id="KW-1185">Reference proteome</keyword>
<sequence>MRNIIATISLFMFSLFAMAESVNIVIPKGAGNRVSYAAEYLQKKLQQQGFTVTVTTDGKEDKKATHRIKLGMVTDAKAELAAREKQMKKDRRKGYPVEQIDSFITKKEGFTITSVTLGSKQRGLKARITVVGNDGTGCIYGCGELAEQIKKHCITDLPGQIKDAPEMVLRGGCIGVQKPYLLPGRMVYEYPYTPELFPWFYDKQHWIDYLDMLVENRMNSVYLWNGHPFASLVKLKDYPFAVEVDDATFEKNKEVFAFLTNEADKRGIFVIQMFYNILVSKPFAEHYGIKTQDRHRPITPLIQDYTHKSIQAFIENYPNVGLLVCLGEAMDTYEDDVEWMTKTIIPAVKDGLKTLGRTDEPPILLRAHDTDCKMVMEASLPLYKNLYTMNKYNGESLTTYTPQGPWGETHRALAALGSTHIANVHILANLEPFRWSSPDFIQKTVNAMHNAHNANALHLYPQASYWDWPYTADKLADGSRQKQLDRDWMWYSAWGRYAWNCHRDRNEEIVFWDDTLANTYGTTAENAARIREALEESGEIAPKLLRRFGITEGNRQTLLLGMFCSQLVNPYKYTVYPGFYESCGPDGEKLIEYVAKEHNAPLPINTNFPDNINPKLNVKEHVGELPLDIVRQCMEHGDKAVKAIEAASKNIGKNNAEFERLKNDIHSYREFAYAFGLKVRACEHVLNYKYTNDISELDKAVPLLEEGLEHYRRLVAITNKTYHYANSMQTSMRRVPIAGDDGKMKHWSELLPKYEEELANLKKNIAQLKSPSADNQKKVIKPLRNAKVTLLGNAQTVKIEKGAKLFNDLDSVITDYGKELEGMQAYVFSSKAQRNDGTVVEFSCDKPVTLLVGYFRDDQRKYARAPKLEIDATASEYGQQDPCFTSALRINGMPQVNVHPYNFAAGKHRLQLPKGFLVVLGYTSDKINPRDAGLSGADSSIDWLFY</sequence>
<dbReference type="Proteomes" id="UP000308886">
    <property type="component" value="Unassembled WGS sequence"/>
</dbReference>
<evidence type="ECO:0000313" key="2">
    <source>
        <dbReference type="Proteomes" id="UP000308886"/>
    </source>
</evidence>
<name>A0AC61QP44_9BACT</name>
<protein>
    <submittedName>
        <fullName evidence="1">Uncharacterized protein</fullName>
    </submittedName>
</protein>
<accession>A0AC61QP44</accession>
<organism evidence="1 2">
    <name type="scientific">Palleniella muris</name>
    <dbReference type="NCBI Taxonomy" id="3038145"/>
    <lineage>
        <taxon>Bacteria</taxon>
        <taxon>Pseudomonadati</taxon>
        <taxon>Bacteroidota</taxon>
        <taxon>Bacteroidia</taxon>
        <taxon>Bacteroidales</taxon>
        <taxon>Prevotellaceae</taxon>
        <taxon>Palleniella</taxon>
    </lineage>
</organism>
<comment type="caution">
    <text evidence="1">The sequence shown here is derived from an EMBL/GenBank/DDBJ whole genome shotgun (WGS) entry which is preliminary data.</text>
</comment>